<name>A0ABQ1TAN9_9FLAO</name>
<dbReference type="EMBL" id="BMFL01000001">
    <property type="protein sequence ID" value="GGE88528.1"/>
    <property type="molecule type" value="Genomic_DNA"/>
</dbReference>
<reference evidence="2" key="1">
    <citation type="journal article" date="2019" name="Int. J. Syst. Evol. Microbiol.">
        <title>The Global Catalogue of Microorganisms (GCM) 10K type strain sequencing project: providing services to taxonomists for standard genome sequencing and annotation.</title>
        <authorList>
            <consortium name="The Broad Institute Genomics Platform"/>
            <consortium name="The Broad Institute Genome Sequencing Center for Infectious Disease"/>
            <person name="Wu L."/>
            <person name="Ma J."/>
        </authorList>
    </citation>
    <scope>NUCLEOTIDE SEQUENCE [LARGE SCALE GENOMIC DNA]</scope>
    <source>
        <strain evidence="2">CGMCC 1.12707</strain>
    </source>
</reference>
<gene>
    <name evidence="1" type="ORF">GCM10010984_02790</name>
</gene>
<keyword evidence="2" id="KW-1185">Reference proteome</keyword>
<protein>
    <submittedName>
        <fullName evidence="1">Uncharacterized protein</fullName>
    </submittedName>
</protein>
<evidence type="ECO:0000313" key="1">
    <source>
        <dbReference type="EMBL" id="GGE88528.1"/>
    </source>
</evidence>
<dbReference type="Proteomes" id="UP000650994">
    <property type="component" value="Unassembled WGS sequence"/>
</dbReference>
<evidence type="ECO:0000313" key="2">
    <source>
        <dbReference type="Proteomes" id="UP000650994"/>
    </source>
</evidence>
<comment type="caution">
    <text evidence="1">The sequence shown here is derived from an EMBL/GenBank/DDBJ whole genome shotgun (WGS) entry which is preliminary data.</text>
</comment>
<proteinExistence type="predicted"/>
<accession>A0ABQ1TAN9</accession>
<sequence>MFLKLILFYINNKLFKLNKYIYDKYYIMKKVGHLSDFKFIIDCISYFKIAATPGNSFPSKDSNIAPPPVET</sequence>
<organism evidence="1 2">
    <name type="scientific">Chishuiella changwenlii</name>
    <dbReference type="NCBI Taxonomy" id="1434701"/>
    <lineage>
        <taxon>Bacteria</taxon>
        <taxon>Pseudomonadati</taxon>
        <taxon>Bacteroidota</taxon>
        <taxon>Flavobacteriia</taxon>
        <taxon>Flavobacteriales</taxon>
        <taxon>Weeksellaceae</taxon>
        <taxon>Chishuiella</taxon>
    </lineage>
</organism>